<organism evidence="1 2">
    <name type="scientific">Melastoma candidum</name>
    <dbReference type="NCBI Taxonomy" id="119954"/>
    <lineage>
        <taxon>Eukaryota</taxon>
        <taxon>Viridiplantae</taxon>
        <taxon>Streptophyta</taxon>
        <taxon>Embryophyta</taxon>
        <taxon>Tracheophyta</taxon>
        <taxon>Spermatophyta</taxon>
        <taxon>Magnoliopsida</taxon>
        <taxon>eudicotyledons</taxon>
        <taxon>Gunneridae</taxon>
        <taxon>Pentapetalae</taxon>
        <taxon>rosids</taxon>
        <taxon>malvids</taxon>
        <taxon>Myrtales</taxon>
        <taxon>Melastomataceae</taxon>
        <taxon>Melastomatoideae</taxon>
        <taxon>Melastomateae</taxon>
        <taxon>Melastoma</taxon>
    </lineage>
</organism>
<dbReference type="EMBL" id="CM042888">
    <property type="protein sequence ID" value="KAI4324933.1"/>
    <property type="molecule type" value="Genomic_DNA"/>
</dbReference>
<proteinExistence type="predicted"/>
<dbReference type="Proteomes" id="UP001057402">
    <property type="component" value="Chromosome 9"/>
</dbReference>
<sequence length="69" mass="7875">MTMTMTMKLERFGFHFTQQLIKNRRDSGGSFVVVEVQAGCARLSSLLLEDLRRCRIGGCKTIINYIFVS</sequence>
<evidence type="ECO:0000313" key="1">
    <source>
        <dbReference type="EMBL" id="KAI4324933.1"/>
    </source>
</evidence>
<reference evidence="2" key="1">
    <citation type="journal article" date="2023" name="Front. Plant Sci.">
        <title>Chromosomal-level genome assembly of Melastoma candidum provides insights into trichome evolution.</title>
        <authorList>
            <person name="Zhong Y."/>
            <person name="Wu W."/>
            <person name="Sun C."/>
            <person name="Zou P."/>
            <person name="Liu Y."/>
            <person name="Dai S."/>
            <person name="Zhou R."/>
        </authorList>
    </citation>
    <scope>NUCLEOTIDE SEQUENCE [LARGE SCALE GENOMIC DNA]</scope>
</reference>
<accession>A0ACB9MMN1</accession>
<name>A0ACB9MMN1_9MYRT</name>
<protein>
    <submittedName>
        <fullName evidence="1">Uncharacterized protein</fullName>
    </submittedName>
</protein>
<gene>
    <name evidence="1" type="ORF">MLD38_030375</name>
</gene>
<keyword evidence="2" id="KW-1185">Reference proteome</keyword>
<comment type="caution">
    <text evidence="1">The sequence shown here is derived from an EMBL/GenBank/DDBJ whole genome shotgun (WGS) entry which is preliminary data.</text>
</comment>
<evidence type="ECO:0000313" key="2">
    <source>
        <dbReference type="Proteomes" id="UP001057402"/>
    </source>
</evidence>